<dbReference type="PANTHER" id="PTHR12196">
    <property type="entry name" value="DOMAIN OF UNKNOWN FUNCTION 71 DUF71 -CONTAINING PROTEIN"/>
    <property type="match status" value="1"/>
</dbReference>
<evidence type="ECO:0000259" key="1">
    <source>
        <dbReference type="Pfam" id="PF01902"/>
    </source>
</evidence>
<dbReference type="EMBL" id="DRTX01000217">
    <property type="protein sequence ID" value="HHF53535.1"/>
    <property type="molecule type" value="Genomic_DNA"/>
</dbReference>
<dbReference type="NCBIfam" id="TIGR00290">
    <property type="entry name" value="MJ0570_dom"/>
    <property type="match status" value="1"/>
</dbReference>
<protein>
    <submittedName>
        <fullName evidence="2">Diphthine--ammonia ligase</fullName>
        <ecNumber evidence="2">6.3.1.14</ecNumber>
    </submittedName>
</protein>
<dbReference type="Gene3D" id="3.40.50.620">
    <property type="entry name" value="HUPs"/>
    <property type="match status" value="1"/>
</dbReference>
<dbReference type="Pfam" id="PF01902">
    <property type="entry name" value="Diphthami_syn_2"/>
    <property type="match status" value="1"/>
</dbReference>
<dbReference type="InterPro" id="IPR030662">
    <property type="entry name" value="DPH6/MJ0570"/>
</dbReference>
<name>A0A7V5LTQ3_UNCW3</name>
<sequence>YRAILSGYDISYLVNFISKEYKRVSFHGTEAKLIQLQSEAIRIPLLQKETTWDGYENEFKDAVRGLIPNGVQGMVFGDIYLQEHKDWTERVCKELGIEAIEPLWGKDPEKILIEFVDAGFEAIIVSAKSDLIEEKWIGRKVDRKFLRYLKNNNIDLCGENGEYHTFVTNGPLFKKKIEITKSKTITRNGYWFLDTIEYSLYDLVESATHRRIKSST</sequence>
<dbReference type="SUPFAM" id="SSF52402">
    <property type="entry name" value="Adenine nucleotide alpha hydrolases-like"/>
    <property type="match status" value="1"/>
</dbReference>
<feature type="non-terminal residue" evidence="2">
    <location>
        <position position="1"/>
    </location>
</feature>
<dbReference type="GO" id="GO:0017183">
    <property type="term" value="P:protein histidyl modification to diphthamide"/>
    <property type="evidence" value="ECO:0007669"/>
    <property type="project" value="TreeGrafter"/>
</dbReference>
<proteinExistence type="predicted"/>
<dbReference type="GO" id="GO:0017178">
    <property type="term" value="F:diphthine-ammonia ligase activity"/>
    <property type="evidence" value="ECO:0007669"/>
    <property type="project" value="UniProtKB-EC"/>
</dbReference>
<gene>
    <name evidence="2" type="ORF">ENL43_04145</name>
</gene>
<evidence type="ECO:0000313" key="2">
    <source>
        <dbReference type="EMBL" id="HHF53535.1"/>
    </source>
</evidence>
<dbReference type="EC" id="6.3.1.14" evidence="2"/>
<accession>A0A7V5LTQ3</accession>
<feature type="domain" description="Diphthamide synthase" evidence="1">
    <location>
        <begin position="5"/>
        <end position="195"/>
    </location>
</feature>
<reference evidence="2" key="1">
    <citation type="journal article" date="2020" name="mSystems">
        <title>Genome- and Community-Level Interaction Insights into Carbon Utilization and Element Cycling Functions of Hydrothermarchaeota in Hydrothermal Sediment.</title>
        <authorList>
            <person name="Zhou Z."/>
            <person name="Liu Y."/>
            <person name="Xu W."/>
            <person name="Pan J."/>
            <person name="Luo Z.H."/>
            <person name="Li M."/>
        </authorList>
    </citation>
    <scope>NUCLEOTIDE SEQUENCE [LARGE SCALE GENOMIC DNA]</scope>
    <source>
        <strain evidence="2">HyVt-96</strain>
    </source>
</reference>
<comment type="caution">
    <text evidence="2">The sequence shown here is derived from an EMBL/GenBank/DDBJ whole genome shotgun (WGS) entry which is preliminary data.</text>
</comment>
<dbReference type="Proteomes" id="UP000886050">
    <property type="component" value="Unassembled WGS sequence"/>
</dbReference>
<dbReference type="PIRSF" id="PIRSF039123">
    <property type="entry name" value="Diphthamide_synthase"/>
    <property type="match status" value="1"/>
</dbReference>
<dbReference type="CDD" id="cd01994">
    <property type="entry name" value="AANH_PF0828-like"/>
    <property type="match status" value="1"/>
</dbReference>
<dbReference type="InterPro" id="IPR014729">
    <property type="entry name" value="Rossmann-like_a/b/a_fold"/>
</dbReference>
<dbReference type="Gene3D" id="3.90.1490.10">
    <property type="entry name" value="putative n-type atp pyrophosphatase, domain 2"/>
    <property type="match status" value="1"/>
</dbReference>
<keyword evidence="2" id="KW-0436">Ligase</keyword>
<organism evidence="2">
    <name type="scientific">candidate division WOR-3 bacterium</name>
    <dbReference type="NCBI Taxonomy" id="2052148"/>
    <lineage>
        <taxon>Bacteria</taxon>
        <taxon>Bacteria division WOR-3</taxon>
    </lineage>
</organism>
<dbReference type="PANTHER" id="PTHR12196:SF2">
    <property type="entry name" value="DIPHTHINE--AMMONIA LIGASE"/>
    <property type="match status" value="1"/>
</dbReference>
<dbReference type="AlphaFoldDB" id="A0A7V5LTQ3"/>
<dbReference type="InterPro" id="IPR002761">
    <property type="entry name" value="Diphthami_syn_dom"/>
</dbReference>